<evidence type="ECO:0000256" key="3">
    <source>
        <dbReference type="ARBA" id="ARBA00022801"/>
    </source>
</evidence>
<dbReference type="GO" id="GO:0070646">
    <property type="term" value="P:protein modification by small protein removal"/>
    <property type="evidence" value="ECO:0007669"/>
    <property type="project" value="TreeGrafter"/>
</dbReference>
<evidence type="ECO:0000313" key="6">
    <source>
        <dbReference type="EMBL" id="CAG9133305.1"/>
    </source>
</evidence>
<evidence type="ECO:0000259" key="5">
    <source>
        <dbReference type="PROSITE" id="PS51858"/>
    </source>
</evidence>
<protein>
    <submittedName>
        <fullName evidence="6">(diamondback moth) hypothetical protein</fullName>
    </submittedName>
</protein>
<organism evidence="6 7">
    <name type="scientific">Plutella xylostella</name>
    <name type="common">Diamondback moth</name>
    <name type="synonym">Plutella maculipennis</name>
    <dbReference type="NCBI Taxonomy" id="51655"/>
    <lineage>
        <taxon>Eukaryota</taxon>
        <taxon>Metazoa</taxon>
        <taxon>Ecdysozoa</taxon>
        <taxon>Arthropoda</taxon>
        <taxon>Hexapoda</taxon>
        <taxon>Insecta</taxon>
        <taxon>Pterygota</taxon>
        <taxon>Neoptera</taxon>
        <taxon>Endopterygota</taxon>
        <taxon>Lepidoptera</taxon>
        <taxon>Glossata</taxon>
        <taxon>Ditrysia</taxon>
        <taxon>Yponomeutoidea</taxon>
        <taxon>Plutellidae</taxon>
        <taxon>Plutella</taxon>
    </lineage>
</organism>
<dbReference type="Proteomes" id="UP000653454">
    <property type="component" value="Unassembled WGS sequence"/>
</dbReference>
<dbReference type="Gene3D" id="3.90.1720.30">
    <property type="entry name" value="PPPDE domains"/>
    <property type="match status" value="1"/>
</dbReference>
<comment type="caution">
    <text evidence="6">The sequence shown here is derived from an EMBL/GenBank/DDBJ whole genome shotgun (WGS) entry which is preliminary data.</text>
</comment>
<dbReference type="GO" id="GO:0006508">
    <property type="term" value="P:proteolysis"/>
    <property type="evidence" value="ECO:0007669"/>
    <property type="project" value="UniProtKB-KW"/>
</dbReference>
<evidence type="ECO:0000313" key="7">
    <source>
        <dbReference type="Proteomes" id="UP000653454"/>
    </source>
</evidence>
<evidence type="ECO:0000256" key="4">
    <source>
        <dbReference type="SAM" id="MobiDB-lite"/>
    </source>
</evidence>
<dbReference type="AlphaFoldDB" id="A0A8S4FXL2"/>
<dbReference type="EMBL" id="CAJHNJ030000060">
    <property type="protein sequence ID" value="CAG9133305.1"/>
    <property type="molecule type" value="Genomic_DNA"/>
</dbReference>
<dbReference type="PANTHER" id="PTHR12378:SF7">
    <property type="entry name" value="DESUMOYLATING ISOPEPTIDASE 1"/>
    <property type="match status" value="1"/>
</dbReference>
<keyword evidence="2" id="KW-0645">Protease</keyword>
<dbReference type="PANTHER" id="PTHR12378">
    <property type="entry name" value="DESUMOYLATING ISOPEPTIDASE"/>
    <property type="match status" value="1"/>
</dbReference>
<dbReference type="InterPro" id="IPR008580">
    <property type="entry name" value="PPPDE_dom"/>
</dbReference>
<accession>A0A8S4FXL2</accession>
<keyword evidence="3" id="KW-0378">Hydrolase</keyword>
<feature type="domain" description="PPPDE" evidence="5">
    <location>
        <begin position="3"/>
        <end position="144"/>
    </location>
</feature>
<sequence length="527" mass="57943">MSEPVLLYVYDLSRGLASLLSPAILGQQIDAVWHTAVVVFGKEYFFGAGGISSCKPGTTGLGSPLRIDTLGTTAVPRDLFLDYLRGLAVSSYAGNTYNLISHNCNNFSEEIAQFLCGAHIPAEILELPERALPPALRAALPALLDRLLPAQPNTEPNAARSSREDSPDYELLNDQIEEARACGQQLKAKRRTLAEKLARRQRRRDKKNPNLEVIMAEAEASAGPSAAKDVEPEERRPAFPPIVYKDIDALAEYDKLMSTLSGTTLSGEETEALEELRLYLQGEGSWVLGDHFLTTIGRVVDLGGEARTAALRVLSGAALRDDVSLLLHQDRRGHVLADLAYSLDRLPVEDQQAIATFDKSGHVLADLAHSLDRLPVEDQQAIATFMCNLFENVSSSEWLLYISEWESRHGPLSNIRVTTKVAVHALLSEDEQLKDVGTALMYNIALKEVKTVMFDDVAVELAMALVQFVGSAPREEHLYRAWRALAALAARSRDVPRLLAVMQLAPDAFRGTSPRVDEQIDILMKVN</sequence>
<dbReference type="SMART" id="SM01179">
    <property type="entry name" value="DUF862"/>
    <property type="match status" value="1"/>
</dbReference>
<dbReference type="Pfam" id="PF05903">
    <property type="entry name" value="Peptidase_C97"/>
    <property type="match status" value="1"/>
</dbReference>
<evidence type="ECO:0000256" key="1">
    <source>
        <dbReference type="ARBA" id="ARBA00008140"/>
    </source>
</evidence>
<comment type="similarity">
    <text evidence="1">Belongs to the DeSI family.</text>
</comment>
<name>A0A8S4FXL2_PLUXY</name>
<dbReference type="InterPro" id="IPR011989">
    <property type="entry name" value="ARM-like"/>
</dbReference>
<dbReference type="Gene3D" id="1.25.10.10">
    <property type="entry name" value="Leucine-rich Repeat Variant"/>
    <property type="match status" value="1"/>
</dbReference>
<proteinExistence type="inferred from homology"/>
<reference evidence="6" key="1">
    <citation type="submission" date="2020-11" db="EMBL/GenBank/DDBJ databases">
        <authorList>
            <person name="Whiteford S."/>
        </authorList>
    </citation>
    <scope>NUCLEOTIDE SEQUENCE</scope>
</reference>
<keyword evidence="7" id="KW-1185">Reference proteome</keyword>
<dbReference type="InterPro" id="IPR042266">
    <property type="entry name" value="PPPDE_sf"/>
</dbReference>
<feature type="region of interest" description="Disordered" evidence="4">
    <location>
        <begin position="150"/>
        <end position="169"/>
    </location>
</feature>
<gene>
    <name evidence="6" type="ORF">PLXY2_LOCUS11607</name>
</gene>
<dbReference type="GO" id="GO:0008233">
    <property type="term" value="F:peptidase activity"/>
    <property type="evidence" value="ECO:0007669"/>
    <property type="project" value="UniProtKB-KW"/>
</dbReference>
<dbReference type="PROSITE" id="PS51858">
    <property type="entry name" value="PPPDE"/>
    <property type="match status" value="1"/>
</dbReference>
<evidence type="ECO:0000256" key="2">
    <source>
        <dbReference type="ARBA" id="ARBA00022670"/>
    </source>
</evidence>